<keyword evidence="3 6" id="KW-0812">Transmembrane</keyword>
<dbReference type="NCBIfam" id="TIGR01512">
    <property type="entry name" value="ATPase-IB2_Cd"/>
    <property type="match status" value="1"/>
</dbReference>
<comment type="subcellular location">
    <subcellularLocation>
        <location evidence="1">Cell membrane</location>
        <topology evidence="1">Multi-pass membrane protein</topology>
    </subcellularLocation>
</comment>
<dbReference type="InterPro" id="IPR059000">
    <property type="entry name" value="ATPase_P-type_domA"/>
</dbReference>
<evidence type="ECO:0000313" key="8">
    <source>
        <dbReference type="EMBL" id="QKJ18888.1"/>
    </source>
</evidence>
<evidence type="ECO:0000256" key="2">
    <source>
        <dbReference type="ARBA" id="ARBA00006024"/>
    </source>
</evidence>
<feature type="transmembrane region" description="Helical" evidence="6">
    <location>
        <begin position="564"/>
        <end position="584"/>
    </location>
</feature>
<feature type="transmembrane region" description="Helical" evidence="6">
    <location>
        <begin position="12"/>
        <end position="31"/>
    </location>
</feature>
<dbReference type="GO" id="GO:0016887">
    <property type="term" value="F:ATP hydrolysis activity"/>
    <property type="evidence" value="ECO:0007669"/>
    <property type="project" value="InterPro"/>
</dbReference>
<dbReference type="InterPro" id="IPR001757">
    <property type="entry name" value="P_typ_ATPase"/>
</dbReference>
<protein>
    <submittedName>
        <fullName evidence="8">Cadmium-translocating P-type ATPase</fullName>
    </submittedName>
</protein>
<dbReference type="InterPro" id="IPR023298">
    <property type="entry name" value="ATPase_P-typ_TM_dom_sf"/>
</dbReference>
<feature type="transmembrane region" description="Helical" evidence="6">
    <location>
        <begin position="68"/>
        <end position="93"/>
    </location>
</feature>
<organism evidence="8 9">
    <name type="scientific">Microbacterium hominis</name>
    <dbReference type="NCBI Taxonomy" id="162426"/>
    <lineage>
        <taxon>Bacteria</taxon>
        <taxon>Bacillati</taxon>
        <taxon>Actinomycetota</taxon>
        <taxon>Actinomycetes</taxon>
        <taxon>Micrococcales</taxon>
        <taxon>Microbacteriaceae</taxon>
        <taxon>Microbacterium</taxon>
    </lineage>
</organism>
<dbReference type="SUPFAM" id="SSF81653">
    <property type="entry name" value="Calcium ATPase, transduction domain A"/>
    <property type="match status" value="1"/>
</dbReference>
<dbReference type="Pfam" id="PF00702">
    <property type="entry name" value="Hydrolase"/>
    <property type="match status" value="1"/>
</dbReference>
<evidence type="ECO:0000256" key="6">
    <source>
        <dbReference type="RuleBase" id="RU362081"/>
    </source>
</evidence>
<dbReference type="EMBL" id="CP054038">
    <property type="protein sequence ID" value="QKJ18888.1"/>
    <property type="molecule type" value="Genomic_DNA"/>
</dbReference>
<proteinExistence type="inferred from homology"/>
<dbReference type="AlphaFoldDB" id="A0A7D4UHU9"/>
<dbReference type="Proteomes" id="UP000502498">
    <property type="component" value="Chromosome"/>
</dbReference>
<dbReference type="GO" id="GO:0005524">
    <property type="term" value="F:ATP binding"/>
    <property type="evidence" value="ECO:0007669"/>
    <property type="project" value="UniProtKB-UniRule"/>
</dbReference>
<accession>A0A7D4UHU9</accession>
<dbReference type="InterPro" id="IPR018303">
    <property type="entry name" value="ATPase_P-typ_P_site"/>
</dbReference>
<keyword evidence="5 6" id="KW-0472">Membrane</keyword>
<dbReference type="PROSITE" id="PS00154">
    <property type="entry name" value="ATPASE_E1_E2"/>
    <property type="match status" value="1"/>
</dbReference>
<keyword evidence="6" id="KW-0067">ATP-binding</keyword>
<dbReference type="PRINTS" id="PR00119">
    <property type="entry name" value="CATATPASE"/>
</dbReference>
<feature type="transmembrane region" description="Helical" evidence="6">
    <location>
        <begin position="266"/>
        <end position="287"/>
    </location>
</feature>
<dbReference type="InterPro" id="IPR023299">
    <property type="entry name" value="ATPase_P-typ_cyto_dom_N"/>
</dbReference>
<evidence type="ECO:0000256" key="1">
    <source>
        <dbReference type="ARBA" id="ARBA00004651"/>
    </source>
</evidence>
<name>A0A7D4UHU9_9MICO</name>
<dbReference type="Gene3D" id="2.70.150.10">
    <property type="entry name" value="Calcium-transporting ATPase, cytoplasmic transduction domain A"/>
    <property type="match status" value="1"/>
</dbReference>
<dbReference type="NCBIfam" id="TIGR01525">
    <property type="entry name" value="ATPase-IB_hvy"/>
    <property type="match status" value="1"/>
</dbReference>
<dbReference type="InterPro" id="IPR008250">
    <property type="entry name" value="ATPase_P-typ_transduc_dom_A_sf"/>
</dbReference>
<evidence type="ECO:0000256" key="3">
    <source>
        <dbReference type="ARBA" id="ARBA00022692"/>
    </source>
</evidence>
<dbReference type="GO" id="GO:0005886">
    <property type="term" value="C:plasma membrane"/>
    <property type="evidence" value="ECO:0007669"/>
    <property type="project" value="UniProtKB-SubCell"/>
</dbReference>
<dbReference type="GO" id="GO:0046872">
    <property type="term" value="F:metal ion binding"/>
    <property type="evidence" value="ECO:0007669"/>
    <property type="project" value="UniProtKB-KW"/>
</dbReference>
<dbReference type="SUPFAM" id="SSF81665">
    <property type="entry name" value="Calcium ATPase, transmembrane domain M"/>
    <property type="match status" value="1"/>
</dbReference>
<gene>
    <name evidence="8" type="primary">cadA</name>
    <name evidence="8" type="ORF">HQM25_05500</name>
</gene>
<dbReference type="NCBIfam" id="TIGR01494">
    <property type="entry name" value="ATPase_P-type"/>
    <property type="match status" value="1"/>
</dbReference>
<dbReference type="SUPFAM" id="SSF56784">
    <property type="entry name" value="HAD-like"/>
    <property type="match status" value="1"/>
</dbReference>
<feature type="domain" description="P-type ATPase A" evidence="7">
    <location>
        <begin position="137"/>
        <end position="224"/>
    </location>
</feature>
<dbReference type="GO" id="GO:0015086">
    <property type="term" value="F:cadmium ion transmembrane transporter activity"/>
    <property type="evidence" value="ECO:0007669"/>
    <property type="project" value="TreeGrafter"/>
</dbReference>
<keyword evidence="4 6" id="KW-1133">Transmembrane helix</keyword>
<dbReference type="Gene3D" id="3.40.50.1000">
    <property type="entry name" value="HAD superfamily/HAD-like"/>
    <property type="match status" value="1"/>
</dbReference>
<dbReference type="RefSeq" id="WP_172989329.1">
    <property type="nucleotide sequence ID" value="NZ_CP054038.1"/>
</dbReference>
<dbReference type="InterPro" id="IPR027256">
    <property type="entry name" value="P-typ_ATPase_IB"/>
</dbReference>
<evidence type="ECO:0000256" key="4">
    <source>
        <dbReference type="ARBA" id="ARBA00022989"/>
    </source>
</evidence>
<keyword evidence="6" id="KW-0479">Metal-binding</keyword>
<dbReference type="PANTHER" id="PTHR48085">
    <property type="entry name" value="CADMIUM/ZINC-TRANSPORTING ATPASE HMA2-RELATED"/>
    <property type="match status" value="1"/>
</dbReference>
<keyword evidence="6" id="KW-1003">Cell membrane</keyword>
<sequence length="640" mass="65640">MDKLLTALRRYPVIPLTVAVGIVVLWLEAAGSPGAARWIAIGYVGAFVVWTIAGMVRDVLRGHVGLDVLAIVAMVATIAVGEYLASLIIVLMLSGGEALEDYAGRRARRELTALLDRSPRVAHVVSEVRGADGFGAESRDVPADDVEVGDVLLVRPAEVVPVDGVLLTDTASFDESSITGESLPVTRTTGEEVLSGAVNGTVAVHLRAVRRSADSQYQQIVSLVREAQDSRAPVVRLADRFAIPFTAVSLAIAGAAWAISGDPVRFAEVLVLATPCPLLIAAPVAFLSGLSRAAKAGVIVKGGAVIEQLARVRAAAFDKTGTLTAGRPALVEARPAPGFAADDVLSWAAAAEQYSSHVFADGIRRAAAERGLGLLTATEAEESATNGVTARIEGRTVVVGKPAFVASLAPALERTPLSPGQAAAYVAIDGRFAGALVLADAVRPEAAAVTRWLRANGVERMVMLTGDARPTAEAVARLVGVDEVHAELLPAQKVTLAAQLTPRPVLMVGDGVNDAPVLAAADVGIAMGAKGATAAGDAAAAVILTDSIAKVAEAVSISRHTLRVAFAAIWIGIGLSLGLMLVAATGLIPAVAGALIQEFVDLAAILAALRALTGPAVDLPAASELTRGADETVPVGDRAE</sequence>
<dbReference type="GO" id="GO:0019829">
    <property type="term" value="F:ATPase-coupled monoatomic cation transmembrane transporter activity"/>
    <property type="evidence" value="ECO:0007669"/>
    <property type="project" value="InterPro"/>
</dbReference>
<dbReference type="InterPro" id="IPR051014">
    <property type="entry name" value="Cation_Transport_ATPase_IB"/>
</dbReference>
<keyword evidence="6" id="KW-0547">Nucleotide-binding</keyword>
<evidence type="ECO:0000256" key="5">
    <source>
        <dbReference type="ARBA" id="ARBA00023136"/>
    </source>
</evidence>
<dbReference type="Gene3D" id="3.40.1110.10">
    <property type="entry name" value="Calcium-transporting ATPase, cytoplasmic domain N"/>
    <property type="match status" value="1"/>
</dbReference>
<dbReference type="PANTHER" id="PTHR48085:SF5">
    <property type="entry name" value="CADMIUM_ZINC-TRANSPORTING ATPASE HMA4-RELATED"/>
    <property type="match status" value="1"/>
</dbReference>
<dbReference type="Pfam" id="PF00122">
    <property type="entry name" value="E1-E2_ATPase"/>
    <property type="match status" value="1"/>
</dbReference>
<dbReference type="InterPro" id="IPR036412">
    <property type="entry name" value="HAD-like_sf"/>
</dbReference>
<comment type="similarity">
    <text evidence="2 6">Belongs to the cation transport ATPase (P-type) (TC 3.A.3) family. Type IB subfamily.</text>
</comment>
<feature type="transmembrane region" description="Helical" evidence="6">
    <location>
        <begin position="241"/>
        <end position="260"/>
    </location>
</feature>
<evidence type="ECO:0000313" key="9">
    <source>
        <dbReference type="Proteomes" id="UP000502498"/>
    </source>
</evidence>
<dbReference type="InterPro" id="IPR023214">
    <property type="entry name" value="HAD_sf"/>
</dbReference>
<reference evidence="8 9" key="1">
    <citation type="submission" date="2020-05" db="EMBL/GenBank/DDBJ databases">
        <title>Strain PA2F3 complete genome.</title>
        <authorList>
            <person name="Kim Y.-S."/>
            <person name="Kim S.-J."/>
            <person name="Jung H.-k."/>
            <person name="Kim S.-E."/>
            <person name="Kim K.-H."/>
        </authorList>
    </citation>
    <scope>NUCLEOTIDE SEQUENCE [LARGE SCALE GENOMIC DNA]</scope>
    <source>
        <strain evidence="8 9">PA2F3</strain>
    </source>
</reference>
<feature type="transmembrane region" description="Helical" evidence="6">
    <location>
        <begin position="38"/>
        <end position="56"/>
    </location>
</feature>
<evidence type="ECO:0000259" key="7">
    <source>
        <dbReference type="Pfam" id="PF00122"/>
    </source>
</evidence>